<dbReference type="InterPro" id="IPR006343">
    <property type="entry name" value="DnaB/C_C"/>
</dbReference>
<dbReference type="Proteomes" id="UP000886796">
    <property type="component" value="Unassembled WGS sequence"/>
</dbReference>
<dbReference type="AlphaFoldDB" id="A0A9D0Z364"/>
<reference evidence="3" key="1">
    <citation type="submission" date="2020-10" db="EMBL/GenBank/DDBJ databases">
        <authorList>
            <person name="Gilroy R."/>
        </authorList>
    </citation>
    <scope>NUCLEOTIDE SEQUENCE</scope>
    <source>
        <strain evidence="3">13361</strain>
    </source>
</reference>
<evidence type="ECO:0000256" key="1">
    <source>
        <dbReference type="ARBA" id="ARBA00093462"/>
    </source>
</evidence>
<dbReference type="EMBL" id="DVFK01000085">
    <property type="protein sequence ID" value="HIQ68080.1"/>
    <property type="molecule type" value="Genomic_DNA"/>
</dbReference>
<sequence length="290" mass="32716">MNQTLTIPADHLQKLLLAANPDAALLYLYLAAGNDMALADRQLHLTGSRLSCAAAALRQLGLWQDDKRQPLPLGEAPRYTEEDVIRAVDKDDSFRSLYGEVQRQLGRNLNTEELKILLGFVRYLGLSGDVISLLVCYCKERARQKGSSRNPSLRTIEKEAYAWAEQGIDTMEEAVAYIQNQNHRRSRLGRLMGILQIRGRNLTAGEERYAQQWLDWGFQEDAIALAYERTCLNTGALNWAYMNKILSRWQEAGLLTLEQIQTRDKKPVKGATGQLGQAELEAIQKVLQEG</sequence>
<dbReference type="Pfam" id="PF07261">
    <property type="entry name" value="DnaB_2"/>
    <property type="match status" value="2"/>
</dbReference>
<comment type="similarity">
    <text evidence="1">Belongs to the DnaB/DnaD family.</text>
</comment>
<proteinExistence type="inferred from homology"/>
<dbReference type="NCBIfam" id="TIGR01446">
    <property type="entry name" value="DnaD_dom"/>
    <property type="match status" value="1"/>
</dbReference>
<organism evidence="3 4">
    <name type="scientific">Candidatus Faecousia excrementigallinarum</name>
    <dbReference type="NCBI Taxonomy" id="2840806"/>
    <lineage>
        <taxon>Bacteria</taxon>
        <taxon>Bacillati</taxon>
        <taxon>Bacillota</taxon>
        <taxon>Clostridia</taxon>
        <taxon>Eubacteriales</taxon>
        <taxon>Oscillospiraceae</taxon>
        <taxon>Faecousia</taxon>
    </lineage>
</organism>
<accession>A0A9D0Z364</accession>
<protein>
    <submittedName>
        <fullName evidence="3">DnaD domain protein</fullName>
    </submittedName>
</protein>
<evidence type="ECO:0000313" key="3">
    <source>
        <dbReference type="EMBL" id="HIQ68080.1"/>
    </source>
</evidence>
<dbReference type="InterPro" id="IPR034829">
    <property type="entry name" value="DnaD-like_sf"/>
</dbReference>
<comment type="caution">
    <text evidence="3">The sequence shown here is derived from an EMBL/GenBank/DDBJ whole genome shotgun (WGS) entry which is preliminary data.</text>
</comment>
<name>A0A9D0Z364_9FIRM</name>
<feature type="domain" description="DnaB/C C-terminal" evidence="2">
    <location>
        <begin position="196"/>
        <end position="262"/>
    </location>
</feature>
<reference evidence="3" key="2">
    <citation type="journal article" date="2021" name="PeerJ">
        <title>Extensive microbial diversity within the chicken gut microbiome revealed by metagenomics and culture.</title>
        <authorList>
            <person name="Gilroy R."/>
            <person name="Ravi A."/>
            <person name="Getino M."/>
            <person name="Pursley I."/>
            <person name="Horton D.L."/>
            <person name="Alikhan N.F."/>
            <person name="Baker D."/>
            <person name="Gharbi K."/>
            <person name="Hall N."/>
            <person name="Watson M."/>
            <person name="Adriaenssens E.M."/>
            <person name="Foster-Nyarko E."/>
            <person name="Jarju S."/>
            <person name="Secka A."/>
            <person name="Antonio M."/>
            <person name="Oren A."/>
            <person name="Chaudhuri R.R."/>
            <person name="La Ragione R."/>
            <person name="Hildebrand F."/>
            <person name="Pallen M.J."/>
        </authorList>
    </citation>
    <scope>NUCLEOTIDE SEQUENCE</scope>
    <source>
        <strain evidence="3">13361</strain>
    </source>
</reference>
<dbReference type="Gene3D" id="1.10.10.630">
    <property type="entry name" value="DnaD domain-like"/>
    <property type="match status" value="2"/>
</dbReference>
<feature type="domain" description="DnaB/C C-terminal" evidence="2">
    <location>
        <begin position="101"/>
        <end position="178"/>
    </location>
</feature>
<evidence type="ECO:0000313" key="4">
    <source>
        <dbReference type="Proteomes" id="UP000886796"/>
    </source>
</evidence>
<dbReference type="SUPFAM" id="SSF158499">
    <property type="entry name" value="DnaD domain-like"/>
    <property type="match status" value="1"/>
</dbReference>
<gene>
    <name evidence="3" type="ORF">IAB74_06200</name>
</gene>
<evidence type="ECO:0000259" key="2">
    <source>
        <dbReference type="Pfam" id="PF07261"/>
    </source>
</evidence>